<comment type="caution">
    <text evidence="1">The sequence shown here is derived from an EMBL/GenBank/DDBJ whole genome shotgun (WGS) entry which is preliminary data.</text>
</comment>
<keyword evidence="2" id="KW-1185">Reference proteome</keyword>
<dbReference type="EMBL" id="QRGO01000001">
    <property type="protein sequence ID" value="RDV03166.1"/>
    <property type="molecule type" value="Genomic_DNA"/>
</dbReference>
<accession>A0A371B6E9</accession>
<evidence type="ECO:0000313" key="2">
    <source>
        <dbReference type="Proteomes" id="UP000263993"/>
    </source>
</evidence>
<dbReference type="RefSeq" id="WP_115515194.1">
    <property type="nucleotide sequence ID" value="NZ_QRGO01000001.1"/>
</dbReference>
<dbReference type="Proteomes" id="UP000263993">
    <property type="component" value="Unassembled WGS sequence"/>
</dbReference>
<gene>
    <name evidence="1" type="ORF">DXH78_00305</name>
</gene>
<protein>
    <submittedName>
        <fullName evidence="1">Uncharacterized protein</fullName>
    </submittedName>
</protein>
<proteinExistence type="predicted"/>
<evidence type="ECO:0000313" key="1">
    <source>
        <dbReference type="EMBL" id="RDV03166.1"/>
    </source>
</evidence>
<name>A0A371B6E9_9BRAD</name>
<organism evidence="1 2">
    <name type="scientific">Undibacter mobilis</name>
    <dbReference type="NCBI Taxonomy" id="2292256"/>
    <lineage>
        <taxon>Bacteria</taxon>
        <taxon>Pseudomonadati</taxon>
        <taxon>Pseudomonadota</taxon>
        <taxon>Alphaproteobacteria</taxon>
        <taxon>Hyphomicrobiales</taxon>
        <taxon>Nitrobacteraceae</taxon>
        <taxon>Undibacter</taxon>
    </lineage>
</organism>
<reference evidence="2" key="1">
    <citation type="submission" date="2018-08" db="EMBL/GenBank/DDBJ databases">
        <authorList>
            <person name="Kim S.-J."/>
            <person name="Jung G.-Y."/>
        </authorList>
    </citation>
    <scope>NUCLEOTIDE SEQUENCE [LARGE SCALE GENOMIC DNA]</scope>
    <source>
        <strain evidence="2">GY_H</strain>
    </source>
</reference>
<dbReference type="AlphaFoldDB" id="A0A371B6E9"/>
<sequence>MKIDAKTPPRCFTVKGAGLEDVLCDCAHIRLEPNEQVTFITPNGAEYDVARKSWGYYATPSTNGRLKSFNFRTALVRASTGRFFVMLVETDKIESFLAYLTADKQALVCWLDDEKDLARLSAAFQE</sequence>
<dbReference type="OrthoDB" id="7357102at2"/>